<proteinExistence type="predicted"/>
<evidence type="ECO:0000313" key="2">
    <source>
        <dbReference type="Proteomes" id="UP001597083"/>
    </source>
</evidence>
<accession>A0ABW3CM16</accession>
<evidence type="ECO:0008006" key="3">
    <source>
        <dbReference type="Google" id="ProtNLM"/>
    </source>
</evidence>
<evidence type="ECO:0000313" key="1">
    <source>
        <dbReference type="EMBL" id="MFD0855310.1"/>
    </source>
</evidence>
<feature type="non-terminal residue" evidence="1">
    <location>
        <position position="1"/>
    </location>
</feature>
<name>A0ABW3CM16_9ACTN</name>
<protein>
    <recommendedName>
        <fullName evidence="3">Calpain catalytic domain-containing protein</fullName>
    </recommendedName>
</protein>
<organism evidence="1 2">
    <name type="scientific">Actinomadura adrarensis</name>
    <dbReference type="NCBI Taxonomy" id="1819600"/>
    <lineage>
        <taxon>Bacteria</taxon>
        <taxon>Bacillati</taxon>
        <taxon>Actinomycetota</taxon>
        <taxon>Actinomycetes</taxon>
        <taxon>Streptosporangiales</taxon>
        <taxon>Thermomonosporaceae</taxon>
        <taxon>Actinomadura</taxon>
    </lineage>
</organism>
<dbReference type="EMBL" id="JBHTIR010003504">
    <property type="protein sequence ID" value="MFD0855310.1"/>
    <property type="molecule type" value="Genomic_DNA"/>
</dbReference>
<dbReference type="Proteomes" id="UP001597083">
    <property type="component" value="Unassembled WGS sequence"/>
</dbReference>
<sequence length="89" mass="9962">QRRPGSHYLPDLRKRLGTGAVVVSTRDRGDTLGAKIYESRLVADHAYVLESVTADGGLRLYNPWGRRHATVTMAEFYEHLSHVTTNPIS</sequence>
<gene>
    <name evidence="1" type="ORF">ACFQ07_23925</name>
</gene>
<comment type="caution">
    <text evidence="1">The sequence shown here is derived from an EMBL/GenBank/DDBJ whole genome shotgun (WGS) entry which is preliminary data.</text>
</comment>
<keyword evidence="2" id="KW-1185">Reference proteome</keyword>
<reference evidence="2" key="1">
    <citation type="journal article" date="2019" name="Int. J. Syst. Evol. Microbiol.">
        <title>The Global Catalogue of Microorganisms (GCM) 10K type strain sequencing project: providing services to taxonomists for standard genome sequencing and annotation.</title>
        <authorList>
            <consortium name="The Broad Institute Genomics Platform"/>
            <consortium name="The Broad Institute Genome Sequencing Center for Infectious Disease"/>
            <person name="Wu L."/>
            <person name="Ma J."/>
        </authorList>
    </citation>
    <scope>NUCLEOTIDE SEQUENCE [LARGE SCALE GENOMIC DNA]</scope>
    <source>
        <strain evidence="2">JCM 31696</strain>
    </source>
</reference>